<dbReference type="RefSeq" id="WP_069937824.1">
    <property type="nucleotide sequence ID" value="NZ_MAMP01000012.1"/>
</dbReference>
<organism evidence="2 3">
    <name type="scientific">Domibacillus iocasae</name>
    <dbReference type="NCBI Taxonomy" id="1714016"/>
    <lineage>
        <taxon>Bacteria</taxon>
        <taxon>Bacillati</taxon>
        <taxon>Bacillota</taxon>
        <taxon>Bacilli</taxon>
        <taxon>Bacillales</taxon>
        <taxon>Bacillaceae</taxon>
        <taxon>Domibacillus</taxon>
    </lineage>
</organism>
<accession>A0A1E7DRX7</accession>
<name>A0A1E7DRX7_9BACI</name>
<keyword evidence="1" id="KW-0472">Membrane</keyword>
<evidence type="ECO:0000313" key="3">
    <source>
        <dbReference type="Proteomes" id="UP000095658"/>
    </source>
</evidence>
<feature type="transmembrane region" description="Helical" evidence="1">
    <location>
        <begin position="164"/>
        <end position="184"/>
    </location>
</feature>
<evidence type="ECO:0000313" key="2">
    <source>
        <dbReference type="EMBL" id="OES45827.1"/>
    </source>
</evidence>
<keyword evidence="3" id="KW-1185">Reference proteome</keyword>
<dbReference type="EMBL" id="MAMP01000012">
    <property type="protein sequence ID" value="OES45827.1"/>
    <property type="molecule type" value="Genomic_DNA"/>
</dbReference>
<evidence type="ECO:0000256" key="1">
    <source>
        <dbReference type="SAM" id="Phobius"/>
    </source>
</evidence>
<feature type="transmembrane region" description="Helical" evidence="1">
    <location>
        <begin position="196"/>
        <end position="217"/>
    </location>
</feature>
<keyword evidence="1" id="KW-1133">Transmembrane helix</keyword>
<dbReference type="OrthoDB" id="9909667at2"/>
<proteinExistence type="predicted"/>
<gene>
    <name evidence="2" type="ORF">BA724_03215</name>
</gene>
<sequence length="237" mass="27689">MTDAFINIKEYIPIIVAVISAMLAFSLGKLSERGKKFSLMVEDSMDSLIAKMYKEALLITNVNKYNVKKVKKFILFYSNNDEIYKLYDDKLISNFHELSIKIREGSISNKELIDEFFYLTKQVEKHYWEKLMVSSKDLNWWIKKKTINRWISLPGNILFLLKEVFEYICIILALIALVALADVIVDKDNEIFSSTFRIIIFYLTTIVALIYCALYFFDSTVGGKGDIKRKHLIKKKQ</sequence>
<dbReference type="Proteomes" id="UP000095658">
    <property type="component" value="Unassembled WGS sequence"/>
</dbReference>
<comment type="caution">
    <text evidence="2">The sequence shown here is derived from an EMBL/GenBank/DDBJ whole genome shotgun (WGS) entry which is preliminary data.</text>
</comment>
<dbReference type="STRING" id="1714016.BA724_03215"/>
<dbReference type="AlphaFoldDB" id="A0A1E7DRX7"/>
<keyword evidence="1" id="KW-0812">Transmembrane</keyword>
<reference evidence="2 3" key="1">
    <citation type="submission" date="2016-06" db="EMBL/GenBank/DDBJ databases">
        <title>Domibacillus iocasae genome sequencing.</title>
        <authorList>
            <person name="Verma A."/>
            <person name="Pal Y."/>
            <person name="Ojha A.K."/>
            <person name="Krishnamurthi S."/>
        </authorList>
    </citation>
    <scope>NUCLEOTIDE SEQUENCE [LARGE SCALE GENOMIC DNA]</scope>
    <source>
        <strain evidence="2 3">DSM 29979</strain>
    </source>
</reference>
<protein>
    <submittedName>
        <fullName evidence="2">Uncharacterized protein</fullName>
    </submittedName>
</protein>
<feature type="transmembrane region" description="Helical" evidence="1">
    <location>
        <begin position="12"/>
        <end position="30"/>
    </location>
</feature>